<proteinExistence type="predicted"/>
<protein>
    <submittedName>
        <fullName evidence="2">DUF975 family protein</fullName>
    </submittedName>
</protein>
<dbReference type="InterPro" id="IPR010380">
    <property type="entry name" value="DUF975"/>
</dbReference>
<organism evidence="2 3">
    <name type="scientific">Candidatus Merdibacter merdavium</name>
    <dbReference type="NCBI Taxonomy" id="2838692"/>
    <lineage>
        <taxon>Bacteria</taxon>
        <taxon>Bacillati</taxon>
        <taxon>Bacillota</taxon>
        <taxon>Erysipelotrichia</taxon>
        <taxon>Erysipelotrichales</taxon>
        <taxon>Erysipelotrichaceae</taxon>
        <taxon>Merdibacter</taxon>
    </lineage>
</organism>
<comment type="caution">
    <text evidence="2">The sequence shown here is derived from an EMBL/GenBank/DDBJ whole genome shotgun (WGS) entry which is preliminary data.</text>
</comment>
<keyword evidence="1" id="KW-1133">Transmembrane helix</keyword>
<name>A0A9D2SVQ7_9FIRM</name>
<evidence type="ECO:0000313" key="3">
    <source>
        <dbReference type="Proteomes" id="UP000823896"/>
    </source>
</evidence>
<reference evidence="2" key="1">
    <citation type="journal article" date="2021" name="PeerJ">
        <title>Extensive microbial diversity within the chicken gut microbiome revealed by metagenomics and culture.</title>
        <authorList>
            <person name="Gilroy R."/>
            <person name="Ravi A."/>
            <person name="Getino M."/>
            <person name="Pursley I."/>
            <person name="Horton D.L."/>
            <person name="Alikhan N.F."/>
            <person name="Baker D."/>
            <person name="Gharbi K."/>
            <person name="Hall N."/>
            <person name="Watson M."/>
            <person name="Adriaenssens E.M."/>
            <person name="Foster-Nyarko E."/>
            <person name="Jarju S."/>
            <person name="Secka A."/>
            <person name="Antonio M."/>
            <person name="Oren A."/>
            <person name="Chaudhuri R.R."/>
            <person name="La Ragione R."/>
            <person name="Hildebrand F."/>
            <person name="Pallen M.J."/>
        </authorList>
    </citation>
    <scope>NUCLEOTIDE SEQUENCE</scope>
    <source>
        <strain evidence="2">CHK187-11901</strain>
    </source>
</reference>
<keyword evidence="1" id="KW-0812">Transmembrane</keyword>
<accession>A0A9D2SVQ7</accession>
<evidence type="ECO:0000313" key="2">
    <source>
        <dbReference type="EMBL" id="HJC35610.1"/>
    </source>
</evidence>
<keyword evidence="1" id="KW-0472">Membrane</keyword>
<dbReference type="Proteomes" id="UP000823896">
    <property type="component" value="Unassembled WGS sequence"/>
</dbReference>
<feature type="transmembrane region" description="Helical" evidence="1">
    <location>
        <begin position="79"/>
        <end position="97"/>
    </location>
</feature>
<dbReference type="AlphaFoldDB" id="A0A9D2SVQ7"/>
<gene>
    <name evidence="2" type="ORF">H9702_00565</name>
</gene>
<dbReference type="EMBL" id="DWWM01000003">
    <property type="protein sequence ID" value="HJC35610.1"/>
    <property type="molecule type" value="Genomic_DNA"/>
</dbReference>
<dbReference type="PANTHER" id="PTHR40076">
    <property type="entry name" value="MEMBRANE PROTEIN-RELATED"/>
    <property type="match status" value="1"/>
</dbReference>
<dbReference type="Pfam" id="PF06161">
    <property type="entry name" value="DUF975"/>
    <property type="match status" value="1"/>
</dbReference>
<sequence length="238" mass="27340">MWTRAELKEKAKGMMRHSYWMMFSVSLVAYLLTNAFMDILDTLSEQHLLPLRGGLNLTVNGRSIWLNIPWLQMLRLQNALFFALIAIVLMVFIGNVIKVGTNRYYLGTASGPQPFSTLFSAFSSHYLNVVKVMLLVSVRILAWSLLLVIPGIVKSYEYRMIPYLLAQQPDMRAEDAFALSRKMTMGHKAEMFVLSLSFLGWLILGVLAFRIGVWFVRPYIESTWAQLYLKLQENTQTV</sequence>
<reference evidence="2" key="2">
    <citation type="submission" date="2021-04" db="EMBL/GenBank/DDBJ databases">
        <authorList>
            <person name="Gilroy R."/>
        </authorList>
    </citation>
    <scope>NUCLEOTIDE SEQUENCE</scope>
    <source>
        <strain evidence="2">CHK187-11901</strain>
    </source>
</reference>
<dbReference type="PANTHER" id="PTHR40076:SF1">
    <property type="entry name" value="MEMBRANE PROTEIN"/>
    <property type="match status" value="1"/>
</dbReference>
<feature type="transmembrane region" description="Helical" evidence="1">
    <location>
        <begin position="191"/>
        <end position="216"/>
    </location>
</feature>
<feature type="transmembrane region" description="Helical" evidence="1">
    <location>
        <begin position="132"/>
        <end position="153"/>
    </location>
</feature>
<evidence type="ECO:0000256" key="1">
    <source>
        <dbReference type="SAM" id="Phobius"/>
    </source>
</evidence>